<keyword evidence="2" id="KW-1185">Reference proteome</keyword>
<dbReference type="Proteomes" id="UP000593565">
    <property type="component" value="Unassembled WGS sequence"/>
</dbReference>
<sequence length="127" mass="14458">MKGGGVNCLATVVHLTQWALGYLFNSSLIQTTNSHYIRKRILIMGNLSCFTGRKDKYQGDGKDHFICSSFIAIKIHISSIMSTKTRAIKITHSQKLFGRPIYNKVCDPGLKGWSYLENMYIYSFLKQ</sequence>
<accession>A0A7J6AW31</accession>
<dbReference type="EMBL" id="JAAGNN010000007">
    <property type="protein sequence ID" value="KAF4086835.1"/>
    <property type="molecule type" value="Genomic_DNA"/>
</dbReference>
<evidence type="ECO:0000313" key="1">
    <source>
        <dbReference type="EMBL" id="KAF4086835.1"/>
    </source>
</evidence>
<name>A0A7J6AW31_AMEME</name>
<evidence type="ECO:0000313" key="2">
    <source>
        <dbReference type="Proteomes" id="UP000593565"/>
    </source>
</evidence>
<dbReference type="AlphaFoldDB" id="A0A7J6AW31"/>
<organism evidence="1 2">
    <name type="scientific">Ameiurus melas</name>
    <name type="common">Black bullhead</name>
    <name type="synonym">Silurus melas</name>
    <dbReference type="NCBI Taxonomy" id="219545"/>
    <lineage>
        <taxon>Eukaryota</taxon>
        <taxon>Metazoa</taxon>
        <taxon>Chordata</taxon>
        <taxon>Craniata</taxon>
        <taxon>Vertebrata</taxon>
        <taxon>Euteleostomi</taxon>
        <taxon>Actinopterygii</taxon>
        <taxon>Neopterygii</taxon>
        <taxon>Teleostei</taxon>
        <taxon>Ostariophysi</taxon>
        <taxon>Siluriformes</taxon>
        <taxon>Ictaluridae</taxon>
        <taxon>Ameiurus</taxon>
    </lineage>
</organism>
<proteinExistence type="predicted"/>
<protein>
    <submittedName>
        <fullName evidence="1">Uncharacterized protein</fullName>
    </submittedName>
</protein>
<comment type="caution">
    <text evidence="1">The sequence shown here is derived from an EMBL/GenBank/DDBJ whole genome shotgun (WGS) entry which is preliminary data.</text>
</comment>
<reference evidence="1 2" key="1">
    <citation type="submission" date="2020-02" db="EMBL/GenBank/DDBJ databases">
        <title>A chromosome-scale genome assembly of the black bullhead catfish (Ameiurus melas).</title>
        <authorList>
            <person name="Wen M."/>
            <person name="Zham M."/>
            <person name="Cabau C."/>
            <person name="Klopp C."/>
            <person name="Donnadieu C."/>
            <person name="Roques C."/>
            <person name="Bouchez O."/>
            <person name="Lampietro C."/>
            <person name="Jouanno E."/>
            <person name="Herpin A."/>
            <person name="Louis A."/>
            <person name="Berthelot C."/>
            <person name="Parey E."/>
            <person name="Roest-Crollius H."/>
            <person name="Braasch I."/>
            <person name="Postlethwait J."/>
            <person name="Robinson-Rechavi M."/>
            <person name="Echchiki A."/>
            <person name="Begum T."/>
            <person name="Montfort J."/>
            <person name="Schartl M."/>
            <person name="Bobe J."/>
            <person name="Guiguen Y."/>
        </authorList>
    </citation>
    <scope>NUCLEOTIDE SEQUENCE [LARGE SCALE GENOMIC DNA]</scope>
    <source>
        <strain evidence="1">M_S1</strain>
        <tissue evidence="1">Blood</tissue>
    </source>
</reference>
<gene>
    <name evidence="1" type="ORF">AMELA_G00088850</name>
</gene>